<reference evidence="7 8" key="1">
    <citation type="submission" date="2019-03" db="EMBL/GenBank/DDBJ databases">
        <title>Genomic Encyclopedia of Type Strains, Phase IV (KMG-IV): sequencing the most valuable type-strain genomes for metagenomic binning, comparative biology and taxonomic classification.</title>
        <authorList>
            <person name="Goeker M."/>
        </authorList>
    </citation>
    <scope>NUCLEOTIDE SEQUENCE [LARGE SCALE GENOMIC DNA]</scope>
    <source>
        <strain evidence="7 8">DSM 44684</strain>
    </source>
</reference>
<evidence type="ECO:0000256" key="1">
    <source>
        <dbReference type="ARBA" id="ARBA00004651"/>
    </source>
</evidence>
<name>A0A4R1FGU8_9NOCA</name>
<dbReference type="InterPro" id="IPR001851">
    <property type="entry name" value="ABC_transp_permease"/>
</dbReference>
<sequence>MTDLTETPKAPVAQQDRRGLGDAIRTWWDGLSRPAQWAVGVPIIALLALMPLFPPPLLDTPGVSFGGVMAQFAMYALIAIGLNVVVGQAGLLDLGYVGFYAVGAYTVGLLTSPNSPWNQTDGGWLQPGWAWVACLPIAVALTALAGLILGAPTLRLRGDYLAIVTLGFGEIVRLMADNLGDLTNGSLGLSKIAYPTVGESQEHPGGFFSPGNLGDTSSWNPFQRASNGTWWFWLGMVFVIVVLLIIGNLERSRVGRSWVAIREDEDAAEIMGVPTFKFKLWAFVIGASVGGLSGAMYAGQVTYVNPKQFDIILSMLFLCAVVLGGSGNKLGVIVGAFLIAYLPMRLQSVKLVSTESTGYLLLGLDVALLIVLWLLWRWKKDALGAWVRRAVIGVSIVAVILGLLLLGSVLLFRPGGAQNLGDLKYLYFGIALVVMMILRPQGLFPVRQKLLAYGRQVYQAVSRTPVRKPTAEPNGAGR</sequence>
<comment type="subcellular location">
    <subcellularLocation>
        <location evidence="1">Cell membrane</location>
        <topology evidence="1">Multi-pass membrane protein</topology>
    </subcellularLocation>
</comment>
<keyword evidence="2" id="KW-1003">Cell membrane</keyword>
<keyword evidence="5 6" id="KW-0472">Membrane</keyword>
<evidence type="ECO:0000256" key="5">
    <source>
        <dbReference type="ARBA" id="ARBA00023136"/>
    </source>
</evidence>
<feature type="transmembrane region" description="Helical" evidence="6">
    <location>
        <begin position="311"/>
        <end position="339"/>
    </location>
</feature>
<feature type="transmembrane region" description="Helical" evidence="6">
    <location>
        <begin position="359"/>
        <end position="378"/>
    </location>
</feature>
<keyword evidence="3 6" id="KW-0812">Transmembrane</keyword>
<evidence type="ECO:0000256" key="2">
    <source>
        <dbReference type="ARBA" id="ARBA00022475"/>
    </source>
</evidence>
<keyword evidence="4 6" id="KW-1133">Transmembrane helix</keyword>
<feature type="transmembrane region" description="Helical" evidence="6">
    <location>
        <begin position="35"/>
        <end position="53"/>
    </location>
</feature>
<dbReference type="OrthoDB" id="9814461at2"/>
<protein>
    <submittedName>
        <fullName evidence="7">Amino acid/amide ABC transporter membrane protein 2 (HAAT family)</fullName>
    </submittedName>
</protein>
<feature type="transmembrane region" description="Helical" evidence="6">
    <location>
        <begin position="130"/>
        <end position="151"/>
    </location>
</feature>
<feature type="transmembrane region" description="Helical" evidence="6">
    <location>
        <begin position="280"/>
        <end position="299"/>
    </location>
</feature>
<dbReference type="AlphaFoldDB" id="A0A4R1FGU8"/>
<gene>
    <name evidence="7" type="ORF">DFR71_5881</name>
</gene>
<feature type="transmembrane region" description="Helical" evidence="6">
    <location>
        <begin position="390"/>
        <end position="413"/>
    </location>
</feature>
<dbReference type="GO" id="GO:0005886">
    <property type="term" value="C:plasma membrane"/>
    <property type="evidence" value="ECO:0007669"/>
    <property type="project" value="UniProtKB-SubCell"/>
</dbReference>
<evidence type="ECO:0000256" key="6">
    <source>
        <dbReference type="SAM" id="Phobius"/>
    </source>
</evidence>
<comment type="caution">
    <text evidence="7">The sequence shown here is derived from an EMBL/GenBank/DDBJ whole genome shotgun (WGS) entry which is preliminary data.</text>
</comment>
<feature type="transmembrane region" description="Helical" evidence="6">
    <location>
        <begin position="230"/>
        <end position="249"/>
    </location>
</feature>
<feature type="transmembrane region" description="Helical" evidence="6">
    <location>
        <begin position="91"/>
        <end position="110"/>
    </location>
</feature>
<evidence type="ECO:0000256" key="4">
    <source>
        <dbReference type="ARBA" id="ARBA00022989"/>
    </source>
</evidence>
<evidence type="ECO:0000313" key="8">
    <source>
        <dbReference type="Proteomes" id="UP000294856"/>
    </source>
</evidence>
<proteinExistence type="predicted"/>
<dbReference type="Pfam" id="PF02653">
    <property type="entry name" value="BPD_transp_2"/>
    <property type="match status" value="1"/>
</dbReference>
<dbReference type="Proteomes" id="UP000294856">
    <property type="component" value="Unassembled WGS sequence"/>
</dbReference>
<dbReference type="RefSeq" id="WP_067459549.1">
    <property type="nucleotide sequence ID" value="NZ_SMFR01000006.1"/>
</dbReference>
<organism evidence="7 8">
    <name type="scientific">Nocardia alba</name>
    <dbReference type="NCBI Taxonomy" id="225051"/>
    <lineage>
        <taxon>Bacteria</taxon>
        <taxon>Bacillati</taxon>
        <taxon>Actinomycetota</taxon>
        <taxon>Actinomycetes</taxon>
        <taxon>Mycobacteriales</taxon>
        <taxon>Nocardiaceae</taxon>
        <taxon>Nocardia</taxon>
    </lineage>
</organism>
<feature type="transmembrane region" description="Helical" evidence="6">
    <location>
        <begin position="65"/>
        <end position="86"/>
    </location>
</feature>
<accession>A0A4R1FGU8</accession>
<keyword evidence="8" id="KW-1185">Reference proteome</keyword>
<evidence type="ECO:0000256" key="3">
    <source>
        <dbReference type="ARBA" id="ARBA00022692"/>
    </source>
</evidence>
<dbReference type="EMBL" id="SMFR01000006">
    <property type="protein sequence ID" value="TCJ93240.1"/>
    <property type="molecule type" value="Genomic_DNA"/>
</dbReference>
<dbReference type="InterPro" id="IPR043428">
    <property type="entry name" value="LivM-like"/>
</dbReference>
<dbReference type="PANTHER" id="PTHR30482:SF10">
    <property type="entry name" value="HIGH-AFFINITY BRANCHED-CHAIN AMINO ACID TRANSPORT PROTEIN BRAE"/>
    <property type="match status" value="1"/>
</dbReference>
<dbReference type="CDD" id="cd06581">
    <property type="entry name" value="TM_PBP1_LivM_like"/>
    <property type="match status" value="1"/>
</dbReference>
<dbReference type="GO" id="GO:0015658">
    <property type="term" value="F:branched-chain amino acid transmembrane transporter activity"/>
    <property type="evidence" value="ECO:0007669"/>
    <property type="project" value="InterPro"/>
</dbReference>
<feature type="transmembrane region" description="Helical" evidence="6">
    <location>
        <begin position="425"/>
        <end position="446"/>
    </location>
</feature>
<evidence type="ECO:0000313" key="7">
    <source>
        <dbReference type="EMBL" id="TCJ93240.1"/>
    </source>
</evidence>
<dbReference type="STRING" id="1210063.GCA_001612665_06256"/>
<dbReference type="PANTHER" id="PTHR30482">
    <property type="entry name" value="HIGH-AFFINITY BRANCHED-CHAIN AMINO ACID TRANSPORT SYSTEM PERMEASE"/>
    <property type="match status" value="1"/>
</dbReference>